<sequence>MGHVRNLLSSARRIDSFHVAARLPEVEGGHVITRQFRSRDMSKVRKFVEDTLGFADFELVEKERLNRFSRFKDRLTKLEKRRQMMFLSEFNYTGREIKGRQYPHTNNSQRHVVRGNHRGDTEADRCDAESDAGATGGVE</sequence>
<accession>A0A9D4GZI3</accession>
<dbReference type="Proteomes" id="UP000828390">
    <property type="component" value="Unassembled WGS sequence"/>
</dbReference>
<organism evidence="2 3">
    <name type="scientific">Dreissena polymorpha</name>
    <name type="common">Zebra mussel</name>
    <name type="synonym">Mytilus polymorpha</name>
    <dbReference type="NCBI Taxonomy" id="45954"/>
    <lineage>
        <taxon>Eukaryota</taxon>
        <taxon>Metazoa</taxon>
        <taxon>Spiralia</taxon>
        <taxon>Lophotrochozoa</taxon>
        <taxon>Mollusca</taxon>
        <taxon>Bivalvia</taxon>
        <taxon>Autobranchia</taxon>
        <taxon>Heteroconchia</taxon>
        <taxon>Euheterodonta</taxon>
        <taxon>Imparidentia</taxon>
        <taxon>Neoheterodontei</taxon>
        <taxon>Myida</taxon>
        <taxon>Dreissenoidea</taxon>
        <taxon>Dreissenidae</taxon>
        <taxon>Dreissena</taxon>
    </lineage>
</organism>
<dbReference type="AlphaFoldDB" id="A0A9D4GZI3"/>
<evidence type="ECO:0000313" key="2">
    <source>
        <dbReference type="EMBL" id="KAH3824668.1"/>
    </source>
</evidence>
<name>A0A9D4GZI3_DREPO</name>
<keyword evidence="3" id="KW-1185">Reference proteome</keyword>
<proteinExistence type="predicted"/>
<evidence type="ECO:0000313" key="3">
    <source>
        <dbReference type="Proteomes" id="UP000828390"/>
    </source>
</evidence>
<reference evidence="2" key="2">
    <citation type="submission" date="2020-11" db="EMBL/GenBank/DDBJ databases">
        <authorList>
            <person name="McCartney M.A."/>
            <person name="Auch B."/>
            <person name="Kono T."/>
            <person name="Mallez S."/>
            <person name="Becker A."/>
            <person name="Gohl D.M."/>
            <person name="Silverstein K.A.T."/>
            <person name="Koren S."/>
            <person name="Bechman K.B."/>
            <person name="Herman A."/>
            <person name="Abrahante J.E."/>
            <person name="Garbe J."/>
        </authorList>
    </citation>
    <scope>NUCLEOTIDE SEQUENCE</scope>
    <source>
        <strain evidence="2">Duluth1</strain>
        <tissue evidence="2">Whole animal</tissue>
    </source>
</reference>
<feature type="region of interest" description="Disordered" evidence="1">
    <location>
        <begin position="98"/>
        <end position="139"/>
    </location>
</feature>
<protein>
    <submittedName>
        <fullName evidence="2">Uncharacterized protein</fullName>
    </submittedName>
</protein>
<comment type="caution">
    <text evidence="2">The sequence shown here is derived from an EMBL/GenBank/DDBJ whole genome shotgun (WGS) entry which is preliminary data.</text>
</comment>
<reference evidence="2" key="1">
    <citation type="journal article" date="2019" name="bioRxiv">
        <title>The Genome of the Zebra Mussel, Dreissena polymorpha: A Resource for Invasive Species Research.</title>
        <authorList>
            <person name="McCartney M.A."/>
            <person name="Auch B."/>
            <person name="Kono T."/>
            <person name="Mallez S."/>
            <person name="Zhang Y."/>
            <person name="Obille A."/>
            <person name="Becker A."/>
            <person name="Abrahante J.E."/>
            <person name="Garbe J."/>
            <person name="Badalamenti J.P."/>
            <person name="Herman A."/>
            <person name="Mangelson H."/>
            <person name="Liachko I."/>
            <person name="Sullivan S."/>
            <person name="Sone E.D."/>
            <person name="Koren S."/>
            <person name="Silverstein K.A.T."/>
            <person name="Beckman K.B."/>
            <person name="Gohl D.M."/>
        </authorList>
    </citation>
    <scope>NUCLEOTIDE SEQUENCE</scope>
    <source>
        <strain evidence="2">Duluth1</strain>
        <tissue evidence="2">Whole animal</tissue>
    </source>
</reference>
<gene>
    <name evidence="2" type="ORF">DPMN_126509</name>
</gene>
<evidence type="ECO:0000256" key="1">
    <source>
        <dbReference type="SAM" id="MobiDB-lite"/>
    </source>
</evidence>
<dbReference type="EMBL" id="JAIWYP010000005">
    <property type="protein sequence ID" value="KAH3824668.1"/>
    <property type="molecule type" value="Genomic_DNA"/>
</dbReference>
<feature type="compositionally biased region" description="Basic and acidic residues" evidence="1">
    <location>
        <begin position="117"/>
        <end position="128"/>
    </location>
</feature>